<dbReference type="PANTHER" id="PTHR32328:SF0">
    <property type="entry name" value="L-SERYL-TRNA(SEC) SELENIUM TRANSFERASE"/>
    <property type="match status" value="1"/>
</dbReference>
<dbReference type="Pfam" id="PF01212">
    <property type="entry name" value="Beta_elim_lyase"/>
    <property type="match status" value="1"/>
</dbReference>
<feature type="domain" description="Aromatic amino acid beta-eliminating lyase/threonine aldolase" evidence="3">
    <location>
        <begin position="56"/>
        <end position="286"/>
    </location>
</feature>
<keyword evidence="4" id="KW-0808">Transferase</keyword>
<evidence type="ECO:0000256" key="2">
    <source>
        <dbReference type="ARBA" id="ARBA00022898"/>
    </source>
</evidence>
<dbReference type="Gene3D" id="3.40.640.10">
    <property type="entry name" value="Type I PLP-dependent aspartate aminotransferase-like (Major domain)"/>
    <property type="match status" value="1"/>
</dbReference>
<organism evidence="4 5">
    <name type="scientific">Kribbella sancticallisti</name>
    <dbReference type="NCBI Taxonomy" id="460087"/>
    <lineage>
        <taxon>Bacteria</taxon>
        <taxon>Bacillati</taxon>
        <taxon>Actinomycetota</taxon>
        <taxon>Actinomycetes</taxon>
        <taxon>Propionibacteriales</taxon>
        <taxon>Kribbellaceae</taxon>
        <taxon>Kribbella</taxon>
    </lineage>
</organism>
<dbReference type="InterPro" id="IPR015421">
    <property type="entry name" value="PyrdxlP-dep_Trfase_major"/>
</dbReference>
<keyword evidence="4" id="KW-0032">Aminotransferase</keyword>
<accession>A0ABN2E229</accession>
<protein>
    <submittedName>
        <fullName evidence="4">Aminotransferase class V-fold PLP-dependent enzyme</fullName>
    </submittedName>
</protein>
<evidence type="ECO:0000313" key="4">
    <source>
        <dbReference type="EMBL" id="GAA1593852.1"/>
    </source>
</evidence>
<name>A0ABN2E229_9ACTN</name>
<dbReference type="EMBL" id="BAAAOS010000041">
    <property type="protein sequence ID" value="GAA1593852.1"/>
    <property type="molecule type" value="Genomic_DNA"/>
</dbReference>
<gene>
    <name evidence="4" type="ORF">GCM10009789_54930</name>
</gene>
<comment type="caution">
    <text evidence="4">The sequence shown here is derived from an EMBL/GenBank/DDBJ whole genome shotgun (WGS) entry which is preliminary data.</text>
</comment>
<dbReference type="GO" id="GO:0008483">
    <property type="term" value="F:transaminase activity"/>
    <property type="evidence" value="ECO:0007669"/>
    <property type="project" value="UniProtKB-KW"/>
</dbReference>
<dbReference type="SUPFAM" id="SSF53383">
    <property type="entry name" value="PLP-dependent transferases"/>
    <property type="match status" value="1"/>
</dbReference>
<dbReference type="PANTHER" id="PTHR32328">
    <property type="entry name" value="L-SERYL-TRNA(SEC) SELENIUM TRANSFERASE"/>
    <property type="match status" value="1"/>
</dbReference>
<comment type="cofactor">
    <cofactor evidence="1">
        <name>pyridoxal 5'-phosphate</name>
        <dbReference type="ChEBI" id="CHEBI:597326"/>
    </cofactor>
</comment>
<dbReference type="InterPro" id="IPR001597">
    <property type="entry name" value="ArAA_b-elim_lyase/Thr_aldolase"/>
</dbReference>
<dbReference type="InterPro" id="IPR015424">
    <property type="entry name" value="PyrdxlP-dep_Trfase"/>
</dbReference>
<evidence type="ECO:0000259" key="3">
    <source>
        <dbReference type="Pfam" id="PF01212"/>
    </source>
</evidence>
<evidence type="ECO:0000313" key="5">
    <source>
        <dbReference type="Proteomes" id="UP001500393"/>
    </source>
</evidence>
<dbReference type="Proteomes" id="UP001500393">
    <property type="component" value="Unassembled WGS sequence"/>
</dbReference>
<proteinExistence type="predicted"/>
<sequence>MVNRTMGTHERHRLTEVINARGTFTPLGVSRSSATVAAAVAEALPEFFAMEELADRVSEAIAHATGAQAGALTHCTSASITLTVAAAMAGSDPDRIAALPDTTDMHNRVVLPACHVIDYGQSSLQAIRLAGASVVLAGDENRCSIDDLDDELAGNDVTCLLLTSSRLVHAEPIDLIAAVRAAHRRGVPAIIDGAAQFPRTADLVATGADAVLISGQKYLAAPTAGLVVGTQRLVRAVRAQEKGIGRGMKPTKEAMAGVLAALEEWQAMDRAKWEADQAAKVAAFVQAADKLPGLSATDLPDPTGLPLSRVAISVDDGIDAVVLASRLEAGHPPIYVITDQAAAGVLVLELVPLDEDELEVLLTRLGIEVQAMEIRATEKPPA</sequence>
<reference evidence="4 5" key="1">
    <citation type="journal article" date="2019" name="Int. J. Syst. Evol. Microbiol.">
        <title>The Global Catalogue of Microorganisms (GCM) 10K type strain sequencing project: providing services to taxonomists for standard genome sequencing and annotation.</title>
        <authorList>
            <consortium name="The Broad Institute Genomics Platform"/>
            <consortium name="The Broad Institute Genome Sequencing Center for Infectious Disease"/>
            <person name="Wu L."/>
            <person name="Ma J."/>
        </authorList>
    </citation>
    <scope>NUCLEOTIDE SEQUENCE [LARGE SCALE GENOMIC DNA]</scope>
    <source>
        <strain evidence="4 5">JCM 14969</strain>
    </source>
</reference>
<evidence type="ECO:0000256" key="1">
    <source>
        <dbReference type="ARBA" id="ARBA00001933"/>
    </source>
</evidence>
<keyword evidence="2" id="KW-0663">Pyridoxal phosphate</keyword>
<keyword evidence="5" id="KW-1185">Reference proteome</keyword>